<dbReference type="PANTHER" id="PTHR10527">
    <property type="entry name" value="IMPORTIN BETA"/>
    <property type="match status" value="1"/>
</dbReference>
<keyword evidence="11" id="KW-1185">Reference proteome</keyword>
<feature type="signal peptide" evidence="8">
    <location>
        <begin position="1"/>
        <end position="25"/>
    </location>
</feature>
<evidence type="ECO:0000256" key="8">
    <source>
        <dbReference type="SAM" id="SignalP"/>
    </source>
</evidence>
<dbReference type="InterPro" id="IPR011989">
    <property type="entry name" value="ARM-like"/>
</dbReference>
<organism evidence="12">
    <name type="scientific">Gongylonema pulchrum</name>
    <dbReference type="NCBI Taxonomy" id="637853"/>
    <lineage>
        <taxon>Eukaryota</taxon>
        <taxon>Metazoa</taxon>
        <taxon>Ecdysozoa</taxon>
        <taxon>Nematoda</taxon>
        <taxon>Chromadorea</taxon>
        <taxon>Rhabditida</taxon>
        <taxon>Spirurina</taxon>
        <taxon>Spiruromorpha</taxon>
        <taxon>Spiruroidea</taxon>
        <taxon>Gongylonematidae</taxon>
        <taxon>Gongylonema</taxon>
    </lineage>
</organism>
<dbReference type="Gene3D" id="1.25.10.10">
    <property type="entry name" value="Leucine-rich Repeat Variant"/>
    <property type="match status" value="1"/>
</dbReference>
<evidence type="ECO:0000256" key="1">
    <source>
        <dbReference type="ARBA" id="ARBA00004123"/>
    </source>
</evidence>
<name>A0A183EN57_9BILA</name>
<evidence type="ECO:0000313" key="11">
    <source>
        <dbReference type="Proteomes" id="UP000271098"/>
    </source>
</evidence>
<dbReference type="InterPro" id="IPR057672">
    <property type="entry name" value="TPR_IPO4/5"/>
</dbReference>
<evidence type="ECO:0000313" key="10">
    <source>
        <dbReference type="EMBL" id="VDN39961.1"/>
    </source>
</evidence>
<keyword evidence="6" id="KW-0653">Protein transport</keyword>
<evidence type="ECO:0000259" key="9">
    <source>
        <dbReference type="Pfam" id="PF25780"/>
    </source>
</evidence>
<dbReference type="GO" id="GO:0006606">
    <property type="term" value="P:protein import into nucleus"/>
    <property type="evidence" value="ECO:0007669"/>
    <property type="project" value="InterPro"/>
</dbReference>
<dbReference type="AlphaFoldDB" id="A0A183EN57"/>
<dbReference type="InterPro" id="IPR040122">
    <property type="entry name" value="Importin_beta"/>
</dbReference>
<reference evidence="12" key="1">
    <citation type="submission" date="2016-06" db="UniProtKB">
        <authorList>
            <consortium name="WormBaseParasite"/>
        </authorList>
    </citation>
    <scope>IDENTIFICATION</scope>
</reference>
<dbReference type="WBParaSite" id="GPUH_0002242501-mRNA-1">
    <property type="protein sequence ID" value="GPUH_0002242501-mRNA-1"/>
    <property type="gene ID" value="GPUH_0002242501"/>
</dbReference>
<keyword evidence="8" id="KW-0732">Signal</keyword>
<evidence type="ECO:0000256" key="2">
    <source>
        <dbReference type="ARBA" id="ARBA00004496"/>
    </source>
</evidence>
<feature type="chain" id="PRO_5043139217" evidence="8">
    <location>
        <begin position="26"/>
        <end position="242"/>
    </location>
</feature>
<protein>
    <submittedName>
        <fullName evidence="12">Importin N-terminal domain-containing protein</fullName>
    </submittedName>
</protein>
<dbReference type="GO" id="GO:0005737">
    <property type="term" value="C:cytoplasm"/>
    <property type="evidence" value="ECO:0007669"/>
    <property type="project" value="UniProtKB-SubCell"/>
</dbReference>
<evidence type="ECO:0000313" key="12">
    <source>
        <dbReference type="WBParaSite" id="GPUH_0002242501-mRNA-1"/>
    </source>
</evidence>
<evidence type="ECO:0000256" key="3">
    <source>
        <dbReference type="ARBA" id="ARBA00022448"/>
    </source>
</evidence>
<dbReference type="EMBL" id="UYRT01094995">
    <property type="protein sequence ID" value="VDN39961.1"/>
    <property type="molecule type" value="Genomic_DNA"/>
</dbReference>
<keyword evidence="7" id="KW-0539">Nucleus</keyword>
<evidence type="ECO:0000256" key="6">
    <source>
        <dbReference type="ARBA" id="ARBA00022927"/>
    </source>
</evidence>
<comment type="subcellular location">
    <subcellularLocation>
        <location evidence="2">Cytoplasm</location>
    </subcellularLocation>
    <subcellularLocation>
        <location evidence="1">Nucleus</location>
    </subcellularLocation>
</comment>
<dbReference type="SUPFAM" id="SSF48371">
    <property type="entry name" value="ARM repeat"/>
    <property type="match status" value="1"/>
</dbReference>
<accession>A0A183EN57</accession>
<keyword evidence="4" id="KW-0963">Cytoplasm</keyword>
<evidence type="ECO:0000256" key="5">
    <source>
        <dbReference type="ARBA" id="ARBA00022737"/>
    </source>
</evidence>
<keyword evidence="5" id="KW-0677">Repeat</keyword>
<dbReference type="OrthoDB" id="543373at2759"/>
<dbReference type="Pfam" id="PF25780">
    <property type="entry name" value="TPR_IPO5"/>
    <property type="match status" value="1"/>
</dbReference>
<gene>
    <name evidence="10" type="ORF">GPUH_LOCUS22398</name>
</gene>
<keyword evidence="3" id="KW-0813">Transport</keyword>
<evidence type="ECO:0000256" key="4">
    <source>
        <dbReference type="ARBA" id="ARBA00022490"/>
    </source>
</evidence>
<dbReference type="Proteomes" id="UP000271098">
    <property type="component" value="Unassembled WGS sequence"/>
</dbReference>
<dbReference type="InterPro" id="IPR016024">
    <property type="entry name" value="ARM-type_fold"/>
</dbReference>
<feature type="domain" description="IPO4/5-like TPR repeats" evidence="9">
    <location>
        <begin position="55"/>
        <end position="180"/>
    </location>
</feature>
<evidence type="ECO:0000256" key="7">
    <source>
        <dbReference type="ARBA" id="ARBA00023242"/>
    </source>
</evidence>
<proteinExistence type="predicted"/>
<reference evidence="10 11" key="2">
    <citation type="submission" date="2018-11" db="EMBL/GenBank/DDBJ databases">
        <authorList>
            <consortium name="Pathogen Informatics"/>
        </authorList>
    </citation>
    <scope>NUCLEOTIDE SEQUENCE [LARGE SCALE GENOMIC DNA]</scope>
</reference>
<sequence length="242" mass="27089">MVPGSACGAFFVRSLCLVLLRRIIASKWDELWPSWTKENQQQFCEQILKSTTEEQTAVLRKRLTDVIAEVARCTLDSETGRQNWPGVIQFLVLCTSSESAVLRETGMILLENVPSIFGSDQDQYLAGIKEMFHSSLLFASEGSVRTAAVRAYVAFMCDNEEDTHVIRSLSDQIPAVIQVFFAPLRPPNEFYRTGGQLCSCYSPLFISGLSTCGSYGRRRRCSSAMPERPCNQHPKNTTAILE</sequence>